<evidence type="ECO:0000256" key="7">
    <source>
        <dbReference type="ARBA" id="ARBA00022692"/>
    </source>
</evidence>
<dbReference type="Pfam" id="PF02518">
    <property type="entry name" value="HATPase_c"/>
    <property type="match status" value="1"/>
</dbReference>
<protein>
    <recommendedName>
        <fullName evidence="3">histidine kinase</fullName>
        <ecNumber evidence="3">2.7.13.3</ecNumber>
    </recommendedName>
</protein>
<evidence type="ECO:0000256" key="13">
    <source>
        <dbReference type="ARBA" id="ARBA00023136"/>
    </source>
</evidence>
<keyword evidence="4" id="KW-1003">Cell membrane</keyword>
<dbReference type="RefSeq" id="WP_182704866.1">
    <property type="nucleotide sequence ID" value="NZ_JACJII010000001.1"/>
</dbReference>
<evidence type="ECO:0000313" key="17">
    <source>
        <dbReference type="EMBL" id="MBA9002969.1"/>
    </source>
</evidence>
<dbReference type="InterPro" id="IPR029151">
    <property type="entry name" value="Sensor-like_sf"/>
</dbReference>
<comment type="subcellular location">
    <subcellularLocation>
        <location evidence="2">Cell membrane</location>
        <topology evidence="2">Multi-pass membrane protein</topology>
    </subcellularLocation>
</comment>
<dbReference type="Gene3D" id="3.30.565.10">
    <property type="entry name" value="Histidine kinase-like ATPase, C-terminal domain"/>
    <property type="match status" value="1"/>
</dbReference>
<evidence type="ECO:0000256" key="4">
    <source>
        <dbReference type="ARBA" id="ARBA00022475"/>
    </source>
</evidence>
<dbReference type="Pfam" id="PF17203">
    <property type="entry name" value="sCache_3_2"/>
    <property type="match status" value="1"/>
</dbReference>
<evidence type="ECO:0000256" key="8">
    <source>
        <dbReference type="ARBA" id="ARBA00022741"/>
    </source>
</evidence>
<dbReference type="InterPro" id="IPR004358">
    <property type="entry name" value="Sig_transdc_His_kin-like_C"/>
</dbReference>
<evidence type="ECO:0000256" key="2">
    <source>
        <dbReference type="ARBA" id="ARBA00004651"/>
    </source>
</evidence>
<evidence type="ECO:0000256" key="3">
    <source>
        <dbReference type="ARBA" id="ARBA00012438"/>
    </source>
</evidence>
<evidence type="ECO:0000256" key="1">
    <source>
        <dbReference type="ARBA" id="ARBA00000085"/>
    </source>
</evidence>
<feature type="domain" description="Histidine kinase" evidence="16">
    <location>
        <begin position="326"/>
        <end position="520"/>
    </location>
</feature>
<keyword evidence="6 17" id="KW-0808">Transferase</keyword>
<dbReference type="SUPFAM" id="SSF55890">
    <property type="entry name" value="Sporulation response regulatory protein Spo0B"/>
    <property type="match status" value="1"/>
</dbReference>
<dbReference type="InterPro" id="IPR036890">
    <property type="entry name" value="HATPase_C_sf"/>
</dbReference>
<evidence type="ECO:0000256" key="11">
    <source>
        <dbReference type="ARBA" id="ARBA00022989"/>
    </source>
</evidence>
<dbReference type="SUPFAM" id="SSF103190">
    <property type="entry name" value="Sensory domain-like"/>
    <property type="match status" value="1"/>
</dbReference>
<evidence type="ECO:0000256" key="10">
    <source>
        <dbReference type="ARBA" id="ARBA00022840"/>
    </source>
</evidence>
<sequence length="524" mass="56455">MLVRLRRLRLATRIFLAQVAVIGLVLVMGTALALRQAHVEGRDQARQRVVDIALTLSASPEVAAALTGPDPARRLQPLAEDVRRATGVDWVVVMGPDRVRYSHPDPRQIGRTFLGHVDEALRGRVLTETYTGTLGPSLRAVVPVFSRGRVVGMVGIGITTTRVGEELRRRVPSIVLVALAGFGAAAVGALLVSRRLRRQTLGLEPAEITRMYEHHDAVLHSVREGVVVFDSQRRPVLVNDEAVRLLGLPSPAAELPEALRELLDGRPAVSDEVYLADDRILVVNQLPAVRDGRTLGAVATLRDHTELEALSGELNSVRGLAEALRAQAHEAANKLHTVITMVELGRAEEAVAFATAELATAQELTDRLLAAVDEPVLSALLLGKAAQAARHGVELTVTDDTAVTAETGLRPRDLVTLVGNLVDNAIEAAQSAPPPRRVHVTVRQEDTALVVRVADTGTGLDPDRLAEAFTPGWSTKPAERPQGRGIGLGLVRQVIRRYDGDIEVTRDQGAVVTVRLPLREAAVR</sequence>
<dbReference type="GO" id="GO:0005886">
    <property type="term" value="C:plasma membrane"/>
    <property type="evidence" value="ECO:0007669"/>
    <property type="project" value="UniProtKB-SubCell"/>
</dbReference>
<dbReference type="InterPro" id="IPR000014">
    <property type="entry name" value="PAS"/>
</dbReference>
<evidence type="ECO:0000256" key="14">
    <source>
        <dbReference type="SAM" id="Coils"/>
    </source>
</evidence>
<dbReference type="EMBL" id="JACJII010000001">
    <property type="protein sequence ID" value="MBA9002969.1"/>
    <property type="molecule type" value="Genomic_DNA"/>
</dbReference>
<proteinExistence type="predicted"/>
<dbReference type="InterPro" id="IPR016120">
    <property type="entry name" value="Sig_transdc_His_kin_SpoOB"/>
</dbReference>
<feature type="coiled-coil region" evidence="14">
    <location>
        <begin position="307"/>
        <end position="364"/>
    </location>
</feature>
<evidence type="ECO:0000256" key="5">
    <source>
        <dbReference type="ARBA" id="ARBA00022553"/>
    </source>
</evidence>
<accession>A0A7W3R7W9</accession>
<dbReference type="InterPro" id="IPR033463">
    <property type="entry name" value="sCache_3"/>
</dbReference>
<dbReference type="PANTHER" id="PTHR44936">
    <property type="entry name" value="SENSOR PROTEIN CREC"/>
    <property type="match status" value="1"/>
</dbReference>
<dbReference type="InterPro" id="IPR035965">
    <property type="entry name" value="PAS-like_dom_sf"/>
</dbReference>
<dbReference type="SUPFAM" id="SSF55785">
    <property type="entry name" value="PYP-like sensor domain (PAS domain)"/>
    <property type="match status" value="1"/>
</dbReference>
<evidence type="ECO:0000256" key="15">
    <source>
        <dbReference type="SAM" id="Phobius"/>
    </source>
</evidence>
<evidence type="ECO:0000256" key="6">
    <source>
        <dbReference type="ARBA" id="ARBA00022679"/>
    </source>
</evidence>
<reference evidence="17 18" key="1">
    <citation type="submission" date="2020-08" db="EMBL/GenBank/DDBJ databases">
        <title>Sequencing the genomes of 1000 actinobacteria strains.</title>
        <authorList>
            <person name="Klenk H.-P."/>
        </authorList>
    </citation>
    <scope>NUCLEOTIDE SEQUENCE [LARGE SCALE GENOMIC DNA]</scope>
    <source>
        <strain evidence="17 18">DSM 45823</strain>
    </source>
</reference>
<dbReference type="InterPro" id="IPR050980">
    <property type="entry name" value="2C_sensor_his_kinase"/>
</dbReference>
<keyword evidence="11 15" id="KW-1133">Transmembrane helix</keyword>
<keyword evidence="7 15" id="KW-0812">Transmembrane</keyword>
<dbReference type="Proteomes" id="UP000539313">
    <property type="component" value="Unassembled WGS sequence"/>
</dbReference>
<comment type="catalytic activity">
    <reaction evidence="1">
        <text>ATP + protein L-histidine = ADP + protein N-phospho-L-histidine.</text>
        <dbReference type="EC" id="2.7.13.3"/>
    </reaction>
</comment>
<dbReference type="GO" id="GO:0000155">
    <property type="term" value="F:phosphorelay sensor kinase activity"/>
    <property type="evidence" value="ECO:0007669"/>
    <property type="project" value="InterPro"/>
</dbReference>
<keyword evidence="9 17" id="KW-0418">Kinase</keyword>
<comment type="caution">
    <text evidence="17">The sequence shown here is derived from an EMBL/GenBank/DDBJ whole genome shotgun (WGS) entry which is preliminary data.</text>
</comment>
<keyword evidence="12" id="KW-0902">Two-component regulatory system</keyword>
<dbReference type="PROSITE" id="PS50109">
    <property type="entry name" value="HIS_KIN"/>
    <property type="match status" value="1"/>
</dbReference>
<keyword evidence="13 15" id="KW-0472">Membrane</keyword>
<dbReference type="EC" id="2.7.13.3" evidence="3"/>
<keyword evidence="5" id="KW-0597">Phosphoprotein</keyword>
<evidence type="ECO:0000259" key="16">
    <source>
        <dbReference type="PROSITE" id="PS50109"/>
    </source>
</evidence>
<dbReference type="GO" id="GO:0005524">
    <property type="term" value="F:ATP binding"/>
    <property type="evidence" value="ECO:0007669"/>
    <property type="project" value="UniProtKB-KW"/>
</dbReference>
<dbReference type="SMART" id="SM00387">
    <property type="entry name" value="HATPase_c"/>
    <property type="match status" value="1"/>
</dbReference>
<keyword evidence="18" id="KW-1185">Reference proteome</keyword>
<dbReference type="PRINTS" id="PR00344">
    <property type="entry name" value="BCTRLSENSOR"/>
</dbReference>
<evidence type="ECO:0000256" key="12">
    <source>
        <dbReference type="ARBA" id="ARBA00023012"/>
    </source>
</evidence>
<dbReference type="Pfam" id="PF13188">
    <property type="entry name" value="PAS_8"/>
    <property type="match status" value="1"/>
</dbReference>
<dbReference type="InterPro" id="IPR003594">
    <property type="entry name" value="HATPase_dom"/>
</dbReference>
<evidence type="ECO:0000313" key="18">
    <source>
        <dbReference type="Proteomes" id="UP000539313"/>
    </source>
</evidence>
<evidence type="ECO:0000256" key="9">
    <source>
        <dbReference type="ARBA" id="ARBA00022777"/>
    </source>
</evidence>
<dbReference type="SUPFAM" id="SSF55874">
    <property type="entry name" value="ATPase domain of HSP90 chaperone/DNA topoisomerase II/histidine kinase"/>
    <property type="match status" value="1"/>
</dbReference>
<organism evidence="17 18">
    <name type="scientific">Thermomonospora cellulosilytica</name>
    <dbReference type="NCBI Taxonomy" id="1411118"/>
    <lineage>
        <taxon>Bacteria</taxon>
        <taxon>Bacillati</taxon>
        <taxon>Actinomycetota</taxon>
        <taxon>Actinomycetes</taxon>
        <taxon>Streptosporangiales</taxon>
        <taxon>Thermomonosporaceae</taxon>
        <taxon>Thermomonospora</taxon>
    </lineage>
</organism>
<dbReference type="PANTHER" id="PTHR44936:SF9">
    <property type="entry name" value="SENSOR PROTEIN CREC"/>
    <property type="match status" value="1"/>
</dbReference>
<keyword evidence="14" id="KW-0175">Coiled coil</keyword>
<feature type="transmembrane region" description="Helical" evidence="15">
    <location>
        <begin position="171"/>
        <end position="192"/>
    </location>
</feature>
<dbReference type="AlphaFoldDB" id="A0A7W3R7W9"/>
<dbReference type="InterPro" id="IPR005467">
    <property type="entry name" value="His_kinase_dom"/>
</dbReference>
<gene>
    <name evidence="17" type="ORF">HNR21_001851</name>
</gene>
<dbReference type="Gene3D" id="3.30.450.20">
    <property type="entry name" value="PAS domain"/>
    <property type="match status" value="2"/>
</dbReference>
<name>A0A7W3R7W9_9ACTN</name>
<keyword evidence="8" id="KW-0547">Nucleotide-binding</keyword>
<keyword evidence="10" id="KW-0067">ATP-binding</keyword>